<dbReference type="Pfam" id="PF13646">
    <property type="entry name" value="HEAT_2"/>
    <property type="match status" value="1"/>
</dbReference>
<dbReference type="AlphaFoldDB" id="A0A0R3W0Y0"/>
<evidence type="ECO:0000313" key="2">
    <source>
        <dbReference type="Proteomes" id="UP000282613"/>
    </source>
</evidence>
<dbReference type="SUPFAM" id="SSF48371">
    <property type="entry name" value="ARM repeat"/>
    <property type="match status" value="1"/>
</dbReference>
<dbReference type="PANTHER" id="PTHR15599">
    <property type="entry name" value="RTDR1"/>
    <property type="match status" value="1"/>
</dbReference>
<dbReference type="OrthoDB" id="409644at2759"/>
<dbReference type="WBParaSite" id="TASK_0000335701-mRNA-1">
    <property type="protein sequence ID" value="TASK_0000335701-mRNA-1"/>
    <property type="gene ID" value="TASK_0000335701"/>
</dbReference>
<dbReference type="EMBL" id="UYRS01018296">
    <property type="protein sequence ID" value="VDK31699.1"/>
    <property type="molecule type" value="Genomic_DNA"/>
</dbReference>
<dbReference type="PANTHER" id="PTHR15599:SF1">
    <property type="entry name" value="RADIAL SPOKE HEAD 14 HOMOLOG"/>
    <property type="match status" value="1"/>
</dbReference>
<dbReference type="InterPro" id="IPR042856">
    <property type="entry name" value="RSP14"/>
</dbReference>
<accession>A0A0R3W0Y0</accession>
<dbReference type="STRING" id="60517.A0A0R3W0Y0"/>
<evidence type="ECO:0000313" key="3">
    <source>
        <dbReference type="WBParaSite" id="TASK_0000335701-mRNA-1"/>
    </source>
</evidence>
<sequence>MYRYRRVVAMPRISLNLPPTIDPTKASLAYGRLAIPRLGCELKVDDLLTRQRAIRTLCDYLHDPEHIAEAVRGGIVPLLKRLLRDPDVPCRAMAAECFIVLNQHPIGRKAFIDAKVYDVMKLLFSLYEPNLVRLNAHRSIELVILNPMYAQVLVKDDLIPLLIAYLEDEFMEIKVSNLYYNPHVDKTKVLILEALNRCLAIDADAGLDANGICVFTELLIHHNSTVRYKSVQAILRLVVSDRGKVQAIEKETVPRLIHLLLDMDSEVRASAAGALAFICIITRGRYECLNGDAIPNLLRCLLSQSTRVRVNALKALTSIGEAPEGRRILQKSLKEVECLMGDKSAGVRKHARIAVNVIKWKPWDLEERCCTKSEISKLYTCKY</sequence>
<proteinExistence type="predicted"/>
<dbReference type="InterPro" id="IPR011989">
    <property type="entry name" value="ARM-like"/>
</dbReference>
<reference evidence="1 2" key="2">
    <citation type="submission" date="2018-11" db="EMBL/GenBank/DDBJ databases">
        <authorList>
            <consortium name="Pathogen Informatics"/>
        </authorList>
    </citation>
    <scope>NUCLEOTIDE SEQUENCE [LARGE SCALE GENOMIC DNA]</scope>
</reference>
<name>A0A0R3W0Y0_TAEAS</name>
<dbReference type="Proteomes" id="UP000282613">
    <property type="component" value="Unassembled WGS sequence"/>
</dbReference>
<reference evidence="3" key="1">
    <citation type="submission" date="2017-02" db="UniProtKB">
        <authorList>
            <consortium name="WormBaseParasite"/>
        </authorList>
    </citation>
    <scope>IDENTIFICATION</scope>
</reference>
<dbReference type="InterPro" id="IPR016024">
    <property type="entry name" value="ARM-type_fold"/>
</dbReference>
<organism evidence="3">
    <name type="scientific">Taenia asiatica</name>
    <name type="common">Asian tapeworm</name>
    <dbReference type="NCBI Taxonomy" id="60517"/>
    <lineage>
        <taxon>Eukaryota</taxon>
        <taxon>Metazoa</taxon>
        <taxon>Spiralia</taxon>
        <taxon>Lophotrochozoa</taxon>
        <taxon>Platyhelminthes</taxon>
        <taxon>Cestoda</taxon>
        <taxon>Eucestoda</taxon>
        <taxon>Cyclophyllidea</taxon>
        <taxon>Taeniidae</taxon>
        <taxon>Taenia</taxon>
    </lineage>
</organism>
<dbReference type="Gene3D" id="1.25.10.10">
    <property type="entry name" value="Leucine-rich Repeat Variant"/>
    <property type="match status" value="1"/>
</dbReference>
<evidence type="ECO:0000313" key="1">
    <source>
        <dbReference type="EMBL" id="VDK31699.1"/>
    </source>
</evidence>
<protein>
    <submittedName>
        <fullName evidence="3">Radial spoke head 14 homolog</fullName>
    </submittedName>
</protein>
<gene>
    <name evidence="1" type="ORF">TASK_LOCUS3358</name>
</gene>
<keyword evidence="2" id="KW-1185">Reference proteome</keyword>